<sequence>MAATKTIFITGASSGLLVAFKTLPVIHSLHAGIGLASAKLFHSTGWNVVATMRTPTPEHELVKMDEPRMFVHRLDLQEFTSIQPAIDAGIERFGTIDVLLNNAGYGLSGLFEAIPREKVQEQFDVNLFGLMDVTRAILPHFRANHGGGVINVSSGAGFWAQPTTSMYSASKFALEGFTEALSYELASQNIFVKSVVPHGGITSTAFFTRFGASAVSPAESGLSSYNAFSAHIAECVRKMVAGAGASSADVAETILTAVTDGTDQLRYFIGNDARGFLQARYASRSDEEYMAHMRSYFK</sequence>
<evidence type="ECO:0000313" key="6">
    <source>
        <dbReference type="Proteomes" id="UP001218218"/>
    </source>
</evidence>
<evidence type="ECO:0000256" key="4">
    <source>
        <dbReference type="RuleBase" id="RU000363"/>
    </source>
</evidence>
<dbReference type="Gene3D" id="3.40.50.720">
    <property type="entry name" value="NAD(P)-binding Rossmann-like Domain"/>
    <property type="match status" value="1"/>
</dbReference>
<comment type="similarity">
    <text evidence="1 4">Belongs to the short-chain dehydrogenases/reductases (SDR) family.</text>
</comment>
<dbReference type="PRINTS" id="PR00080">
    <property type="entry name" value="SDRFAMILY"/>
</dbReference>
<accession>A0AAD7AF44</accession>
<protein>
    <submittedName>
        <fullName evidence="5">Short-chain dehydrogenase reductase SDR</fullName>
    </submittedName>
</protein>
<keyword evidence="6" id="KW-1185">Reference proteome</keyword>
<evidence type="ECO:0000313" key="5">
    <source>
        <dbReference type="EMBL" id="KAJ7356652.1"/>
    </source>
</evidence>
<evidence type="ECO:0000256" key="2">
    <source>
        <dbReference type="ARBA" id="ARBA00022857"/>
    </source>
</evidence>
<proteinExistence type="inferred from homology"/>
<dbReference type="Pfam" id="PF00106">
    <property type="entry name" value="adh_short"/>
    <property type="match status" value="1"/>
</dbReference>
<dbReference type="GO" id="GO:0016491">
    <property type="term" value="F:oxidoreductase activity"/>
    <property type="evidence" value="ECO:0007669"/>
    <property type="project" value="UniProtKB-KW"/>
</dbReference>
<gene>
    <name evidence="5" type="ORF">DFH08DRAFT_462279</name>
</gene>
<dbReference type="CDD" id="cd05374">
    <property type="entry name" value="17beta-HSD-like_SDR_c"/>
    <property type="match status" value="1"/>
</dbReference>
<keyword evidence="3" id="KW-0560">Oxidoreductase</keyword>
<dbReference type="PRINTS" id="PR00081">
    <property type="entry name" value="GDHRDH"/>
</dbReference>
<dbReference type="PANTHER" id="PTHR43976:SF16">
    <property type="entry name" value="SHORT-CHAIN DEHYDROGENASE_REDUCTASE FAMILY PROTEIN"/>
    <property type="match status" value="1"/>
</dbReference>
<dbReference type="EMBL" id="JARIHO010000008">
    <property type="protein sequence ID" value="KAJ7356652.1"/>
    <property type="molecule type" value="Genomic_DNA"/>
</dbReference>
<evidence type="ECO:0000256" key="1">
    <source>
        <dbReference type="ARBA" id="ARBA00006484"/>
    </source>
</evidence>
<dbReference type="InterPro" id="IPR002347">
    <property type="entry name" value="SDR_fam"/>
</dbReference>
<dbReference type="SUPFAM" id="SSF51735">
    <property type="entry name" value="NAD(P)-binding Rossmann-fold domains"/>
    <property type="match status" value="1"/>
</dbReference>
<dbReference type="InterPro" id="IPR036291">
    <property type="entry name" value="NAD(P)-bd_dom_sf"/>
</dbReference>
<keyword evidence="2" id="KW-0521">NADP</keyword>
<organism evidence="5 6">
    <name type="scientific">Mycena albidolilacea</name>
    <dbReference type="NCBI Taxonomy" id="1033008"/>
    <lineage>
        <taxon>Eukaryota</taxon>
        <taxon>Fungi</taxon>
        <taxon>Dikarya</taxon>
        <taxon>Basidiomycota</taxon>
        <taxon>Agaricomycotina</taxon>
        <taxon>Agaricomycetes</taxon>
        <taxon>Agaricomycetidae</taxon>
        <taxon>Agaricales</taxon>
        <taxon>Marasmiineae</taxon>
        <taxon>Mycenaceae</taxon>
        <taxon>Mycena</taxon>
    </lineage>
</organism>
<dbReference type="InterPro" id="IPR020904">
    <property type="entry name" value="Sc_DH/Rdtase_CS"/>
</dbReference>
<evidence type="ECO:0000256" key="3">
    <source>
        <dbReference type="ARBA" id="ARBA00023002"/>
    </source>
</evidence>
<dbReference type="PROSITE" id="PS00061">
    <property type="entry name" value="ADH_SHORT"/>
    <property type="match status" value="1"/>
</dbReference>
<name>A0AAD7AF44_9AGAR</name>
<dbReference type="InterPro" id="IPR051911">
    <property type="entry name" value="SDR_oxidoreductase"/>
</dbReference>
<dbReference type="PANTHER" id="PTHR43976">
    <property type="entry name" value="SHORT CHAIN DEHYDROGENASE"/>
    <property type="match status" value="1"/>
</dbReference>
<reference evidence="5" key="1">
    <citation type="submission" date="2023-03" db="EMBL/GenBank/DDBJ databases">
        <title>Massive genome expansion in bonnet fungi (Mycena s.s.) driven by repeated elements and novel gene families across ecological guilds.</title>
        <authorList>
            <consortium name="Lawrence Berkeley National Laboratory"/>
            <person name="Harder C.B."/>
            <person name="Miyauchi S."/>
            <person name="Viragh M."/>
            <person name="Kuo A."/>
            <person name="Thoen E."/>
            <person name="Andreopoulos B."/>
            <person name="Lu D."/>
            <person name="Skrede I."/>
            <person name="Drula E."/>
            <person name="Henrissat B."/>
            <person name="Morin E."/>
            <person name="Kohler A."/>
            <person name="Barry K."/>
            <person name="LaButti K."/>
            <person name="Morin E."/>
            <person name="Salamov A."/>
            <person name="Lipzen A."/>
            <person name="Mereny Z."/>
            <person name="Hegedus B."/>
            <person name="Baldrian P."/>
            <person name="Stursova M."/>
            <person name="Weitz H."/>
            <person name="Taylor A."/>
            <person name="Grigoriev I.V."/>
            <person name="Nagy L.G."/>
            <person name="Martin F."/>
            <person name="Kauserud H."/>
        </authorList>
    </citation>
    <scope>NUCLEOTIDE SEQUENCE</scope>
    <source>
        <strain evidence="5">CBHHK002</strain>
    </source>
</reference>
<comment type="caution">
    <text evidence="5">The sequence shown here is derived from an EMBL/GenBank/DDBJ whole genome shotgun (WGS) entry which is preliminary data.</text>
</comment>
<dbReference type="Proteomes" id="UP001218218">
    <property type="component" value="Unassembled WGS sequence"/>
</dbReference>
<dbReference type="AlphaFoldDB" id="A0AAD7AF44"/>